<feature type="domain" description="HTH gntR-type" evidence="4">
    <location>
        <begin position="8"/>
        <end position="76"/>
    </location>
</feature>
<dbReference type="InterPro" id="IPR036388">
    <property type="entry name" value="WH-like_DNA-bd_sf"/>
</dbReference>
<dbReference type="Proteomes" id="UP001521911">
    <property type="component" value="Unassembled WGS sequence"/>
</dbReference>
<dbReference type="RefSeq" id="WP_239179468.1">
    <property type="nucleotide sequence ID" value="NZ_JAKRDF010000003.1"/>
</dbReference>
<dbReference type="PANTHER" id="PTHR44846">
    <property type="entry name" value="MANNOSYL-D-GLYCERATE TRANSPORT/METABOLISM SYSTEM REPRESSOR MNGR-RELATED"/>
    <property type="match status" value="1"/>
</dbReference>
<dbReference type="Pfam" id="PF07702">
    <property type="entry name" value="UTRA"/>
    <property type="match status" value="1"/>
</dbReference>
<dbReference type="SMART" id="SM00866">
    <property type="entry name" value="UTRA"/>
    <property type="match status" value="1"/>
</dbReference>
<dbReference type="Gene3D" id="1.10.10.10">
    <property type="entry name" value="Winged helix-like DNA-binding domain superfamily/Winged helix DNA-binding domain"/>
    <property type="match status" value="1"/>
</dbReference>
<evidence type="ECO:0000256" key="3">
    <source>
        <dbReference type="ARBA" id="ARBA00023163"/>
    </source>
</evidence>
<evidence type="ECO:0000313" key="5">
    <source>
        <dbReference type="EMBL" id="MCG7275690.1"/>
    </source>
</evidence>
<dbReference type="Gene3D" id="3.40.1410.10">
    <property type="entry name" value="Chorismate lyase-like"/>
    <property type="match status" value="1"/>
</dbReference>
<reference evidence="5 6" key="1">
    <citation type="submission" date="2022-02" db="EMBL/GenBank/DDBJ databases">
        <title>Uncovering new skin microbiome diversity through culturing and metagenomics.</title>
        <authorList>
            <person name="Conlan S."/>
            <person name="Deming C."/>
            <person name="Nisc Comparative Sequencing Program N."/>
            <person name="Segre J.A."/>
        </authorList>
    </citation>
    <scope>NUCLEOTIDE SEQUENCE [LARGE SCALE GENOMIC DNA]</scope>
    <source>
        <strain evidence="5 6">ACRQV</strain>
    </source>
</reference>
<dbReference type="PANTHER" id="PTHR44846:SF17">
    <property type="entry name" value="GNTR-FAMILY TRANSCRIPTIONAL REGULATOR"/>
    <property type="match status" value="1"/>
</dbReference>
<dbReference type="SUPFAM" id="SSF64288">
    <property type="entry name" value="Chorismate lyase-like"/>
    <property type="match status" value="1"/>
</dbReference>
<proteinExistence type="predicted"/>
<comment type="caution">
    <text evidence="5">The sequence shown here is derived from an EMBL/GenBank/DDBJ whole genome shotgun (WGS) entry which is preliminary data.</text>
</comment>
<dbReference type="SUPFAM" id="SSF46785">
    <property type="entry name" value="Winged helix' DNA-binding domain"/>
    <property type="match status" value="1"/>
</dbReference>
<evidence type="ECO:0000256" key="2">
    <source>
        <dbReference type="ARBA" id="ARBA00023125"/>
    </source>
</evidence>
<evidence type="ECO:0000256" key="1">
    <source>
        <dbReference type="ARBA" id="ARBA00023015"/>
    </source>
</evidence>
<accession>A0ABS9PSL1</accession>
<sequence length="253" mass="27889">MAVSLRGTQQHSKIADYLRGLIRSKQLAPGDFLPSEAELCEQFSSSRGPVRQAVAALRSEGLISSGRGRRSVVLGRFTSESFDSIFSVTHWLTERGFVPGAKTLWLARCPAPKKVANFLQVDEGAPVVFVHRVRSANDFPISIERMYFPLEVGSHILNFDADNGSIHDHLSAKGVEFDNVNRELSMAQATEEDARSLNIDTGTPLWRLHLDISDHSGHPVECTEILYLSDRLTLGMTSVRGTTSPLEVKLSEG</sequence>
<protein>
    <submittedName>
        <fullName evidence="5">GntR family transcriptional regulator</fullName>
    </submittedName>
</protein>
<keyword evidence="3" id="KW-0804">Transcription</keyword>
<organism evidence="5 6">
    <name type="scientific">Corynebacterium singulare</name>
    <dbReference type="NCBI Taxonomy" id="161899"/>
    <lineage>
        <taxon>Bacteria</taxon>
        <taxon>Bacillati</taxon>
        <taxon>Actinomycetota</taxon>
        <taxon>Actinomycetes</taxon>
        <taxon>Mycobacteriales</taxon>
        <taxon>Corynebacteriaceae</taxon>
        <taxon>Corynebacterium</taxon>
    </lineage>
</organism>
<name>A0ABS9PSL1_9CORY</name>
<dbReference type="CDD" id="cd07377">
    <property type="entry name" value="WHTH_GntR"/>
    <property type="match status" value="1"/>
</dbReference>
<dbReference type="PRINTS" id="PR00035">
    <property type="entry name" value="HTHGNTR"/>
</dbReference>
<dbReference type="InterPro" id="IPR000524">
    <property type="entry name" value="Tscrpt_reg_HTH_GntR"/>
</dbReference>
<evidence type="ECO:0000313" key="6">
    <source>
        <dbReference type="Proteomes" id="UP001521911"/>
    </source>
</evidence>
<dbReference type="EMBL" id="JAKRDF010000003">
    <property type="protein sequence ID" value="MCG7275690.1"/>
    <property type="molecule type" value="Genomic_DNA"/>
</dbReference>
<dbReference type="SMART" id="SM00345">
    <property type="entry name" value="HTH_GNTR"/>
    <property type="match status" value="1"/>
</dbReference>
<keyword evidence="1" id="KW-0805">Transcription regulation</keyword>
<dbReference type="Pfam" id="PF00392">
    <property type="entry name" value="GntR"/>
    <property type="match status" value="1"/>
</dbReference>
<dbReference type="InterPro" id="IPR036390">
    <property type="entry name" value="WH_DNA-bd_sf"/>
</dbReference>
<dbReference type="InterPro" id="IPR050679">
    <property type="entry name" value="Bact_HTH_transcr_reg"/>
</dbReference>
<dbReference type="PROSITE" id="PS50949">
    <property type="entry name" value="HTH_GNTR"/>
    <property type="match status" value="1"/>
</dbReference>
<keyword evidence="2" id="KW-0238">DNA-binding</keyword>
<gene>
    <name evidence="5" type="ORF">MHK08_04295</name>
</gene>
<dbReference type="InterPro" id="IPR028978">
    <property type="entry name" value="Chorismate_lyase_/UTRA_dom_sf"/>
</dbReference>
<dbReference type="InterPro" id="IPR011663">
    <property type="entry name" value="UTRA"/>
</dbReference>
<evidence type="ECO:0000259" key="4">
    <source>
        <dbReference type="PROSITE" id="PS50949"/>
    </source>
</evidence>
<keyword evidence="6" id="KW-1185">Reference proteome</keyword>